<keyword evidence="2" id="KW-1185">Reference proteome</keyword>
<protein>
    <submittedName>
        <fullName evidence="1">Conserved protein</fullName>
    </submittedName>
</protein>
<dbReference type="RefSeq" id="WP_002695762.1">
    <property type="nucleotide sequence ID" value="NZ_AAWS01000008.1"/>
</dbReference>
<accession>A1ZHZ2</accession>
<gene>
    <name evidence="1" type="ORF">M23134_05482</name>
</gene>
<comment type="caution">
    <text evidence="1">The sequence shown here is derived from an EMBL/GenBank/DDBJ whole genome shotgun (WGS) entry which is preliminary data.</text>
</comment>
<reference evidence="1 2" key="1">
    <citation type="submission" date="2007-01" db="EMBL/GenBank/DDBJ databases">
        <authorList>
            <person name="Haygood M."/>
            <person name="Podell S."/>
            <person name="Anderson C."/>
            <person name="Hopkinson B."/>
            <person name="Roe K."/>
            <person name="Barbeau K."/>
            <person name="Gaasterland T."/>
            <person name="Ferriera S."/>
            <person name="Johnson J."/>
            <person name="Kravitz S."/>
            <person name="Beeson K."/>
            <person name="Sutton G."/>
            <person name="Rogers Y.-H."/>
            <person name="Friedman R."/>
            <person name="Frazier M."/>
            <person name="Venter J.C."/>
        </authorList>
    </citation>
    <scope>NUCLEOTIDE SEQUENCE [LARGE SCALE GENOMIC DNA]</scope>
    <source>
        <strain evidence="1 2">ATCC 23134</strain>
    </source>
</reference>
<name>A1ZHZ2_MICM2</name>
<proteinExistence type="predicted"/>
<organism evidence="1 2">
    <name type="scientific">Microscilla marina ATCC 23134</name>
    <dbReference type="NCBI Taxonomy" id="313606"/>
    <lineage>
        <taxon>Bacteria</taxon>
        <taxon>Pseudomonadati</taxon>
        <taxon>Bacteroidota</taxon>
        <taxon>Cytophagia</taxon>
        <taxon>Cytophagales</taxon>
        <taxon>Microscillaceae</taxon>
        <taxon>Microscilla</taxon>
    </lineage>
</organism>
<evidence type="ECO:0000313" key="2">
    <source>
        <dbReference type="Proteomes" id="UP000004095"/>
    </source>
</evidence>
<sequence>METSYSYKLKSHPNKLLIDHLKEVTNYAVYLLERHQLFAQRPEWRTIIKNLVRLMGNYHDITKAIEYFQHYCCRPITR</sequence>
<evidence type="ECO:0000313" key="1">
    <source>
        <dbReference type="EMBL" id="EAY30149.1"/>
    </source>
</evidence>
<dbReference type="Gene3D" id="1.10.3210.30">
    <property type="match status" value="1"/>
</dbReference>
<dbReference type="Proteomes" id="UP000004095">
    <property type="component" value="Unassembled WGS sequence"/>
</dbReference>
<dbReference type="InterPro" id="IPR038257">
    <property type="entry name" value="CRISPR-assoc_Cas3_HD_sf"/>
</dbReference>
<dbReference type="EMBL" id="AAWS01000008">
    <property type="protein sequence ID" value="EAY30149.1"/>
    <property type="molecule type" value="Genomic_DNA"/>
</dbReference>
<dbReference type="AlphaFoldDB" id="A1ZHZ2"/>